<dbReference type="Proteomes" id="UP000507470">
    <property type="component" value="Unassembled WGS sequence"/>
</dbReference>
<protein>
    <submittedName>
        <fullName evidence="1">Uncharacterized protein</fullName>
    </submittedName>
</protein>
<reference evidence="1 2" key="1">
    <citation type="submission" date="2020-06" db="EMBL/GenBank/DDBJ databases">
        <authorList>
            <person name="Li R."/>
            <person name="Bekaert M."/>
        </authorList>
    </citation>
    <scope>NUCLEOTIDE SEQUENCE [LARGE SCALE GENOMIC DNA]</scope>
    <source>
        <strain evidence="2">wild</strain>
    </source>
</reference>
<proteinExistence type="predicted"/>
<keyword evidence="2" id="KW-1185">Reference proteome</keyword>
<dbReference type="EMBL" id="CACVKT020003671">
    <property type="protein sequence ID" value="CAC5384924.1"/>
    <property type="molecule type" value="Genomic_DNA"/>
</dbReference>
<sequence>MVNPRIPLKKDQFNVRHSRMVDLLFLFQTSQGNIVTIKCQVVEVLYKTNLKKKSCAVNDDDEISDNHSTKTYVETVNKYYLEYSENISLDKKIVVDNTGSLNLTQFPLDAVHRVEVNPNLESCMFIASGGHSGIVQIHNVNKCLAFHAARDLRQELRVKS</sequence>
<dbReference type="OrthoDB" id="4703at2759"/>
<organism evidence="1 2">
    <name type="scientific">Mytilus coruscus</name>
    <name type="common">Sea mussel</name>
    <dbReference type="NCBI Taxonomy" id="42192"/>
    <lineage>
        <taxon>Eukaryota</taxon>
        <taxon>Metazoa</taxon>
        <taxon>Spiralia</taxon>
        <taxon>Lophotrochozoa</taxon>
        <taxon>Mollusca</taxon>
        <taxon>Bivalvia</taxon>
        <taxon>Autobranchia</taxon>
        <taxon>Pteriomorphia</taxon>
        <taxon>Mytilida</taxon>
        <taxon>Mytiloidea</taxon>
        <taxon>Mytilidae</taxon>
        <taxon>Mytilinae</taxon>
        <taxon>Mytilus</taxon>
    </lineage>
</organism>
<dbReference type="AlphaFoldDB" id="A0A6J8BQ40"/>
<evidence type="ECO:0000313" key="2">
    <source>
        <dbReference type="Proteomes" id="UP000507470"/>
    </source>
</evidence>
<name>A0A6J8BQ40_MYTCO</name>
<accession>A0A6J8BQ40</accession>
<gene>
    <name evidence="1" type="ORF">MCOR_20522</name>
</gene>
<evidence type="ECO:0000313" key="1">
    <source>
        <dbReference type="EMBL" id="CAC5384924.1"/>
    </source>
</evidence>